<dbReference type="GeneID" id="77804229"/>
<dbReference type="EMBL" id="CP110435">
    <property type="protein sequence ID" value="WAQ91765.1"/>
    <property type="molecule type" value="Genomic_DNA"/>
</dbReference>
<gene>
    <name evidence="2" type="ORF">PtA15_15A157</name>
</gene>
<proteinExistence type="predicted"/>
<reference evidence="2" key="1">
    <citation type="submission" date="2022-10" db="EMBL/GenBank/DDBJ databases">
        <title>Puccinia triticina Genome sequencing and assembly.</title>
        <authorList>
            <person name="Li C."/>
        </authorList>
    </citation>
    <scope>NUCLEOTIDE SEQUENCE</scope>
    <source>
        <strain evidence="2">Pt15</strain>
    </source>
</reference>
<organism evidence="2 3">
    <name type="scientific">Puccinia triticina</name>
    <dbReference type="NCBI Taxonomy" id="208348"/>
    <lineage>
        <taxon>Eukaryota</taxon>
        <taxon>Fungi</taxon>
        <taxon>Dikarya</taxon>
        <taxon>Basidiomycota</taxon>
        <taxon>Pucciniomycotina</taxon>
        <taxon>Pucciniomycetes</taxon>
        <taxon>Pucciniales</taxon>
        <taxon>Pucciniaceae</taxon>
        <taxon>Puccinia</taxon>
    </lineage>
</organism>
<sequence length="104" mass="11638">MTHSKKINGKHKGLEGPLIVTNPGLAQVRLAVSWPDRPDCKFNLNEYDQPGVQRALIRVIKKAHGGWLASLHKSSPNNHPLRSRHKPTSSKQPRTDALPPTRTR</sequence>
<feature type="region of interest" description="Disordered" evidence="1">
    <location>
        <begin position="69"/>
        <end position="104"/>
    </location>
</feature>
<keyword evidence="3" id="KW-1185">Reference proteome</keyword>
<evidence type="ECO:0000313" key="3">
    <source>
        <dbReference type="Proteomes" id="UP001164743"/>
    </source>
</evidence>
<evidence type="ECO:0000313" key="2">
    <source>
        <dbReference type="EMBL" id="WAQ91765.1"/>
    </source>
</evidence>
<accession>A0ABY7D3F0</accession>
<protein>
    <recommendedName>
        <fullName evidence="4">ASPIC/UnbV domain-containing protein</fullName>
    </recommendedName>
</protein>
<evidence type="ECO:0008006" key="4">
    <source>
        <dbReference type="Google" id="ProtNLM"/>
    </source>
</evidence>
<dbReference type="RefSeq" id="XP_053027320.1">
    <property type="nucleotide sequence ID" value="XM_053163334.1"/>
</dbReference>
<name>A0ABY7D3F0_9BASI</name>
<dbReference type="Proteomes" id="UP001164743">
    <property type="component" value="Chromosome 15A"/>
</dbReference>
<evidence type="ECO:0000256" key="1">
    <source>
        <dbReference type="SAM" id="MobiDB-lite"/>
    </source>
</evidence>